<dbReference type="Pfam" id="PF00899">
    <property type="entry name" value="ThiF"/>
    <property type="match status" value="1"/>
</dbReference>
<evidence type="ECO:0000256" key="4">
    <source>
        <dbReference type="ARBA" id="ARBA00022741"/>
    </source>
</evidence>
<dbReference type="GO" id="GO:0061605">
    <property type="term" value="F:molybdopterin-synthase adenylyltransferase activity"/>
    <property type="evidence" value="ECO:0007669"/>
    <property type="project" value="UniProtKB-EC"/>
</dbReference>
<evidence type="ECO:0000256" key="9">
    <source>
        <dbReference type="ARBA" id="ARBA00066884"/>
    </source>
</evidence>
<dbReference type="Proteomes" id="UP000886251">
    <property type="component" value="Unassembled WGS sequence"/>
</dbReference>
<evidence type="ECO:0000256" key="8">
    <source>
        <dbReference type="ARBA" id="ARBA00063809"/>
    </source>
</evidence>
<reference evidence="15" key="1">
    <citation type="journal article" date="2020" name="mSystems">
        <title>Genome- and Community-Level Interaction Insights into Carbon Utilization and Element Cycling Functions of Hydrothermarchaeota in Hydrothermal Sediment.</title>
        <authorList>
            <person name="Zhou Z."/>
            <person name="Liu Y."/>
            <person name="Xu W."/>
            <person name="Pan J."/>
            <person name="Luo Z.H."/>
            <person name="Li M."/>
        </authorList>
    </citation>
    <scope>NUCLEOTIDE SEQUENCE [LARGE SCALE GENOMIC DNA]</scope>
    <source>
        <strain evidence="15">HyVt-443</strain>
    </source>
</reference>
<dbReference type="SUPFAM" id="SSF69572">
    <property type="entry name" value="Activating enzymes of the ubiquitin-like proteins"/>
    <property type="match status" value="1"/>
</dbReference>
<evidence type="ECO:0000256" key="10">
    <source>
        <dbReference type="ARBA" id="ARBA00073635"/>
    </source>
</evidence>
<comment type="caution">
    <text evidence="15">The sequence shown here is derived from an EMBL/GenBank/DDBJ whole genome shotgun (WGS) entry which is preliminary data.</text>
</comment>
<keyword evidence="15" id="KW-0548">Nucleotidyltransferase</keyword>
<evidence type="ECO:0000256" key="3">
    <source>
        <dbReference type="ARBA" id="ARBA00022679"/>
    </source>
</evidence>
<dbReference type="GO" id="GO:0005829">
    <property type="term" value="C:cytosol"/>
    <property type="evidence" value="ECO:0007669"/>
    <property type="project" value="TreeGrafter"/>
</dbReference>
<dbReference type="GO" id="GO:0004792">
    <property type="term" value="F:thiosulfate-cyanide sulfurtransferase activity"/>
    <property type="evidence" value="ECO:0007669"/>
    <property type="project" value="TreeGrafter"/>
</dbReference>
<dbReference type="CDD" id="cd00757">
    <property type="entry name" value="ThiF_MoeB_HesA_family"/>
    <property type="match status" value="1"/>
</dbReference>
<dbReference type="PANTHER" id="PTHR10953:SF194">
    <property type="entry name" value="MOLYBDOPTERIN-SYNTHASE ADENYLYLTRANSFERASE"/>
    <property type="match status" value="1"/>
</dbReference>
<dbReference type="FunFam" id="3.40.50.720:FF:000033">
    <property type="entry name" value="Adenylyltransferase and sulfurtransferase MOCS3"/>
    <property type="match status" value="1"/>
</dbReference>
<keyword evidence="4" id="KW-0547">Nucleotide-binding</keyword>
<evidence type="ECO:0000256" key="5">
    <source>
        <dbReference type="ARBA" id="ARBA00022840"/>
    </source>
</evidence>
<evidence type="ECO:0000256" key="12">
    <source>
        <dbReference type="ARBA" id="ARBA00075328"/>
    </source>
</evidence>
<evidence type="ECO:0000256" key="7">
    <source>
        <dbReference type="ARBA" id="ARBA00055169"/>
    </source>
</evidence>
<dbReference type="EMBL" id="DRKP01000095">
    <property type="protein sequence ID" value="HEB96433.1"/>
    <property type="molecule type" value="Genomic_DNA"/>
</dbReference>
<proteinExistence type="inferred from homology"/>
<dbReference type="PANTHER" id="PTHR10953">
    <property type="entry name" value="UBIQUITIN-ACTIVATING ENZYME E1"/>
    <property type="match status" value="1"/>
</dbReference>
<comment type="function">
    <text evidence="7">Catalyzes the adenylation by ATP of the carboxyl group of the C-terminal glycine of sulfur carrier protein MoaD.</text>
</comment>
<dbReference type="GO" id="GO:0005524">
    <property type="term" value="F:ATP binding"/>
    <property type="evidence" value="ECO:0007669"/>
    <property type="project" value="UniProtKB-KW"/>
</dbReference>
<evidence type="ECO:0000256" key="1">
    <source>
        <dbReference type="ARBA" id="ARBA00005046"/>
    </source>
</evidence>
<dbReference type="EC" id="2.7.7.80" evidence="9"/>
<dbReference type="NCBIfam" id="NF004281">
    <property type="entry name" value="PRK05690.1"/>
    <property type="match status" value="1"/>
</dbReference>
<evidence type="ECO:0000259" key="14">
    <source>
        <dbReference type="Pfam" id="PF00899"/>
    </source>
</evidence>
<name>A0A831RMW4_9GAMM</name>
<comment type="similarity">
    <text evidence="2">Belongs to the HesA/MoeB/ThiF family.</text>
</comment>
<organism evidence="15">
    <name type="scientific">Sedimenticola thiotaurini</name>
    <dbReference type="NCBI Taxonomy" id="1543721"/>
    <lineage>
        <taxon>Bacteria</taxon>
        <taxon>Pseudomonadati</taxon>
        <taxon>Pseudomonadota</taxon>
        <taxon>Gammaproteobacteria</taxon>
        <taxon>Chromatiales</taxon>
        <taxon>Sedimenticolaceae</taxon>
        <taxon>Sedimenticola</taxon>
    </lineage>
</organism>
<feature type="domain" description="THIF-type NAD/FAD binding fold" evidence="14">
    <location>
        <begin position="9"/>
        <end position="243"/>
    </location>
</feature>
<gene>
    <name evidence="15" type="ORF">ENI96_08375</name>
</gene>
<evidence type="ECO:0000256" key="2">
    <source>
        <dbReference type="ARBA" id="ARBA00009919"/>
    </source>
</evidence>
<sequence>MNDEQLLRYSRQIMLPSIGIEGQERLLQSRVLIIGLGGLGSPAALYLAAAGVGRLTLVDFDRVDLSNLQRQIIHRNDHIGMAKVESARMALQGINPDCRIHPIDHALEGDELEQEVARADLVIDGSDNFTTRFAVNDACVATRTPLVSGAAIRMEGQVAVFSGRPGDPCYRCLYGGGAELDETCSANGVLAPLVGIIGSIQALEAIKVLTGAGEPLIGRLLLLDALQMEWRTLRLKADPACPVCAGRSPQ</sequence>
<comment type="subunit">
    <text evidence="8">Homodimer. Forms a stable heterotetrameric complex of 2 MoeB and 2 MoaD during adenylation of MoaD.</text>
</comment>
<protein>
    <recommendedName>
        <fullName evidence="10">Molybdopterin-synthase adenylyltransferase</fullName>
        <ecNumber evidence="9">2.7.7.80</ecNumber>
    </recommendedName>
    <alternativeName>
        <fullName evidence="13">MoaD protein adenylase</fullName>
    </alternativeName>
    <alternativeName>
        <fullName evidence="11">Molybdopterin-converting factor subunit 1 adenylase</fullName>
    </alternativeName>
    <alternativeName>
        <fullName evidence="12">Sulfur carrier protein MoaD adenylyltransferase</fullName>
    </alternativeName>
</protein>
<dbReference type="InterPro" id="IPR000594">
    <property type="entry name" value="ThiF_NAD_FAD-bd"/>
</dbReference>
<keyword evidence="5" id="KW-0067">ATP-binding</keyword>
<comment type="catalytic activity">
    <reaction evidence="6">
        <text>[molybdopterin-synthase sulfur-carrier protein]-C-terminal Gly-Gly + ATP + H(+) = [molybdopterin-synthase sulfur-carrier protein]-C-terminal Gly-Gly-AMP + diphosphate</text>
        <dbReference type="Rhea" id="RHEA:43616"/>
        <dbReference type="Rhea" id="RHEA-COMP:12159"/>
        <dbReference type="Rhea" id="RHEA-COMP:12202"/>
        <dbReference type="ChEBI" id="CHEBI:15378"/>
        <dbReference type="ChEBI" id="CHEBI:30616"/>
        <dbReference type="ChEBI" id="CHEBI:33019"/>
        <dbReference type="ChEBI" id="CHEBI:90618"/>
        <dbReference type="ChEBI" id="CHEBI:90778"/>
        <dbReference type="EC" id="2.7.7.80"/>
    </reaction>
</comment>
<evidence type="ECO:0000256" key="6">
    <source>
        <dbReference type="ARBA" id="ARBA00052218"/>
    </source>
</evidence>
<evidence type="ECO:0000313" key="15">
    <source>
        <dbReference type="EMBL" id="HEB96433.1"/>
    </source>
</evidence>
<dbReference type="GO" id="GO:0008641">
    <property type="term" value="F:ubiquitin-like modifier activating enzyme activity"/>
    <property type="evidence" value="ECO:0007669"/>
    <property type="project" value="InterPro"/>
</dbReference>
<dbReference type="InterPro" id="IPR045886">
    <property type="entry name" value="ThiF/MoeB/HesA"/>
</dbReference>
<keyword evidence="3" id="KW-0808">Transferase</keyword>
<dbReference type="Gene3D" id="3.40.50.720">
    <property type="entry name" value="NAD(P)-binding Rossmann-like Domain"/>
    <property type="match status" value="1"/>
</dbReference>
<dbReference type="AlphaFoldDB" id="A0A831RMW4"/>
<evidence type="ECO:0000256" key="13">
    <source>
        <dbReference type="ARBA" id="ARBA00078531"/>
    </source>
</evidence>
<dbReference type="GO" id="GO:0008146">
    <property type="term" value="F:sulfotransferase activity"/>
    <property type="evidence" value="ECO:0007669"/>
    <property type="project" value="TreeGrafter"/>
</dbReference>
<comment type="pathway">
    <text evidence="1">Cofactor biosynthesis; molybdopterin biosynthesis.</text>
</comment>
<dbReference type="InterPro" id="IPR035985">
    <property type="entry name" value="Ubiquitin-activating_enz"/>
</dbReference>
<accession>A0A831RMW4</accession>
<evidence type="ECO:0000256" key="11">
    <source>
        <dbReference type="ARBA" id="ARBA00075110"/>
    </source>
</evidence>